<keyword evidence="4 7" id="KW-0812">Transmembrane</keyword>
<dbReference type="InterPro" id="IPR023997">
    <property type="entry name" value="TonB-dep_OMP_SusC/RagA_CS"/>
</dbReference>
<dbReference type="Gene3D" id="2.40.170.20">
    <property type="entry name" value="TonB-dependent receptor, beta-barrel domain"/>
    <property type="match status" value="1"/>
</dbReference>
<dbReference type="SUPFAM" id="SSF56935">
    <property type="entry name" value="Porins"/>
    <property type="match status" value="1"/>
</dbReference>
<dbReference type="eggNOG" id="COG4206">
    <property type="taxonomic scope" value="Bacteria"/>
</dbReference>
<dbReference type="Pfam" id="PF13715">
    <property type="entry name" value="CarbopepD_reg_2"/>
    <property type="match status" value="1"/>
</dbReference>
<accession>I0WJI1</accession>
<dbReference type="InterPro" id="IPR012910">
    <property type="entry name" value="Plug_dom"/>
</dbReference>
<evidence type="ECO:0000313" key="10">
    <source>
        <dbReference type="Proteomes" id="UP000005938"/>
    </source>
</evidence>
<evidence type="ECO:0000313" key="9">
    <source>
        <dbReference type="EMBL" id="EID76547.1"/>
    </source>
</evidence>
<evidence type="ECO:0000256" key="1">
    <source>
        <dbReference type="ARBA" id="ARBA00004571"/>
    </source>
</evidence>
<evidence type="ECO:0000256" key="2">
    <source>
        <dbReference type="ARBA" id="ARBA00022448"/>
    </source>
</evidence>
<evidence type="ECO:0000256" key="3">
    <source>
        <dbReference type="ARBA" id="ARBA00022452"/>
    </source>
</evidence>
<comment type="similarity">
    <text evidence="7">Belongs to the TonB-dependent receptor family.</text>
</comment>
<protein>
    <recommendedName>
        <fullName evidence="8">TonB-dependent receptor plug domain-containing protein</fullName>
    </recommendedName>
</protein>
<keyword evidence="3 7" id="KW-1134">Transmembrane beta strand</keyword>
<proteinExistence type="inferred from homology"/>
<dbReference type="PATRIC" id="fig|946077.3.peg.194"/>
<dbReference type="InterPro" id="IPR023996">
    <property type="entry name" value="TonB-dep_OMP_SusC/RagA"/>
</dbReference>
<dbReference type="NCBIfam" id="TIGR04056">
    <property type="entry name" value="OMP_RagA_SusC"/>
    <property type="match status" value="1"/>
</dbReference>
<evidence type="ECO:0000259" key="8">
    <source>
        <dbReference type="Pfam" id="PF07715"/>
    </source>
</evidence>
<evidence type="ECO:0000256" key="7">
    <source>
        <dbReference type="PROSITE-ProRule" id="PRU01360"/>
    </source>
</evidence>
<dbReference type="Gene3D" id="2.170.130.10">
    <property type="entry name" value="TonB-dependent receptor, plug domain"/>
    <property type="match status" value="1"/>
</dbReference>
<evidence type="ECO:0000256" key="4">
    <source>
        <dbReference type="ARBA" id="ARBA00022692"/>
    </source>
</evidence>
<gene>
    <name evidence="9" type="ORF">W5A_00950</name>
</gene>
<evidence type="ECO:0000256" key="5">
    <source>
        <dbReference type="ARBA" id="ARBA00023136"/>
    </source>
</evidence>
<feature type="domain" description="TonB-dependent receptor plug" evidence="8">
    <location>
        <begin position="204"/>
        <end position="328"/>
    </location>
</feature>
<comment type="caution">
    <text evidence="9">The sequence shown here is derived from an EMBL/GenBank/DDBJ whole genome shotgun (WGS) entry which is preliminary data.</text>
</comment>
<keyword evidence="10" id="KW-1185">Reference proteome</keyword>
<sequence length="1095" mass="122505">MYAGIEVIKIFPQEKGITLSLQNKEIKEAIATIESVSEYLFIQSGLEKTDVTKKVNIQIKEGNIEQVMALLLKDTPIRYRIIERQIILYKEKSNSQSEGVINSFIQKLFSVNGTIKDIGGIPVVGATLVLKNNTSKWAITDFDGNFTLSDVPENSILQIRSMGFITKEITIKNDSFLNILLEEDTQSLEEVVVTSNYGTIQKKSNLVSSAFQVTSKELQNLPQKRVDELLEGIVPGLEFNPQSDDASSARPRYSVTIRGEASLGASNEPLWIIDGVPMHTGDRTNMIRGLQTSISPLSYINPDDIESITVLKDASATSIYGADGANGVILVTTKKGKEGKPQLNLSLRTGISKINESTKFKVLNGEQYMTLAKEAYLNAGNDMAYFPFTDNDLNSYSSTNTDWYDEFYDLGSNVQLNMSASGGTEKMTYYLSGSYFNNEATIKGNQQQRLSLRSNTKFTLSDKFSLNVIMSGTYNENDLFTPGHSYYSTLPIISPYNSDGSFRQFYKIIDGRNPDGSPRWITKKFFNELAEREQNDNGQKTFNFQGNINAQYTLNKHIYIASQLGIDYQGSNENIYSSMKNWSGYNIEGKPEGYARWSSSNFTNWSWINRLNFNKSFGKHTLSGVIGVELISRQNTYVSSYGAGFANDHLREVSYASYTTGSGSNSTTRSASYLGQLSYSMDDRYNLILSARKDGNSNFGSNVMWANFASAGASWNIHKENFFKSNFINVLNLKASYGTNGNSRIGRQEADGVYVVSDSYQYGGALGAGMSNPPNPYLSWETTYMTNVGLRVAALNNRVSLLTEIYRNKTIDLLSKLDVSRTIGARTIYRNVGSIENKGIELTLEGTPIRTKNLDWTTTIVASHNRNKLLELYNGISRNFGVTRWQEGEGIDTYYLVRWAGVDPNDGAPLWYDLNGNITREYSAINRVVDGKKAAPDVFGSIVNTLKYKNFNLRVMANYTIGGYGFSSFGRNVTSDGLNIMNENQSINQLDRWQNPGDLTLSPRPLWGISSQSVMNSTRFLYKKTHIKVRNISLGYTVPQEKAKEWGFSTVNFYLIGDNLLLWTPYDKPNRNSYKNNMSGYPMETSVSLSINVSL</sequence>
<dbReference type="NCBIfam" id="TIGR04057">
    <property type="entry name" value="SusC_RagA_signa"/>
    <property type="match status" value="1"/>
</dbReference>
<reference evidence="9 10" key="1">
    <citation type="journal article" date="2012" name="J. Bacteriol.">
        <title>Genome Sequence of the Halotolerant Bacterium Imtechella halotolerans K1T.</title>
        <authorList>
            <person name="Kumar S."/>
            <person name="Vikram S."/>
            <person name="Subramanian S."/>
            <person name="Raghava G.P."/>
            <person name="Pinnaka A.K."/>
        </authorList>
    </citation>
    <scope>NUCLEOTIDE SEQUENCE [LARGE SCALE GENOMIC DNA]</scope>
    <source>
        <strain evidence="9 10">K1</strain>
    </source>
</reference>
<organism evidence="9 10">
    <name type="scientific">Imtechella halotolerans K1</name>
    <dbReference type="NCBI Taxonomy" id="946077"/>
    <lineage>
        <taxon>Bacteria</taxon>
        <taxon>Pseudomonadati</taxon>
        <taxon>Bacteroidota</taxon>
        <taxon>Flavobacteriia</taxon>
        <taxon>Flavobacteriales</taxon>
        <taxon>Flavobacteriaceae</taxon>
        <taxon>Imtechella</taxon>
    </lineage>
</organism>
<dbReference type="STRING" id="946077.W5A_00950"/>
<dbReference type="SUPFAM" id="SSF49464">
    <property type="entry name" value="Carboxypeptidase regulatory domain-like"/>
    <property type="match status" value="1"/>
</dbReference>
<comment type="subcellular location">
    <subcellularLocation>
        <location evidence="1 7">Cell outer membrane</location>
        <topology evidence="1 7">Multi-pass membrane protein</topology>
    </subcellularLocation>
</comment>
<keyword evidence="5 7" id="KW-0472">Membrane</keyword>
<dbReference type="Proteomes" id="UP000005938">
    <property type="component" value="Unassembled WGS sequence"/>
</dbReference>
<dbReference type="InterPro" id="IPR037066">
    <property type="entry name" value="Plug_dom_sf"/>
</dbReference>
<dbReference type="InterPro" id="IPR039426">
    <property type="entry name" value="TonB-dep_rcpt-like"/>
</dbReference>
<dbReference type="InterPro" id="IPR008969">
    <property type="entry name" value="CarboxyPept-like_regulatory"/>
</dbReference>
<dbReference type="PROSITE" id="PS52016">
    <property type="entry name" value="TONB_DEPENDENT_REC_3"/>
    <property type="match status" value="1"/>
</dbReference>
<keyword evidence="6 7" id="KW-0998">Cell outer membrane</keyword>
<dbReference type="InterPro" id="IPR036942">
    <property type="entry name" value="Beta-barrel_TonB_sf"/>
</dbReference>
<dbReference type="GO" id="GO:0009279">
    <property type="term" value="C:cell outer membrane"/>
    <property type="evidence" value="ECO:0007669"/>
    <property type="project" value="UniProtKB-SubCell"/>
</dbReference>
<dbReference type="EMBL" id="AJJU01000002">
    <property type="protein sequence ID" value="EID76547.1"/>
    <property type="molecule type" value="Genomic_DNA"/>
</dbReference>
<name>I0WJI1_9FLAO</name>
<dbReference type="Pfam" id="PF07715">
    <property type="entry name" value="Plug"/>
    <property type="match status" value="1"/>
</dbReference>
<evidence type="ECO:0000256" key="6">
    <source>
        <dbReference type="ARBA" id="ARBA00023237"/>
    </source>
</evidence>
<keyword evidence="2 7" id="KW-0813">Transport</keyword>
<dbReference type="Gene3D" id="2.60.40.1120">
    <property type="entry name" value="Carboxypeptidase-like, regulatory domain"/>
    <property type="match status" value="1"/>
</dbReference>
<dbReference type="AlphaFoldDB" id="I0WJI1"/>